<dbReference type="EMBL" id="JARBHB010000003">
    <property type="protein sequence ID" value="KAJ8888129.1"/>
    <property type="molecule type" value="Genomic_DNA"/>
</dbReference>
<evidence type="ECO:0000313" key="2">
    <source>
        <dbReference type="EMBL" id="KAJ8888129.1"/>
    </source>
</evidence>
<accession>A0ABQ9HVM0</accession>
<reference evidence="2 3" key="1">
    <citation type="submission" date="2023-02" db="EMBL/GenBank/DDBJ databases">
        <title>LHISI_Scaffold_Assembly.</title>
        <authorList>
            <person name="Stuart O.P."/>
            <person name="Cleave R."/>
            <person name="Magrath M.J.L."/>
            <person name="Mikheyev A.S."/>
        </authorList>
    </citation>
    <scope>NUCLEOTIDE SEQUENCE [LARGE SCALE GENOMIC DNA]</scope>
    <source>
        <strain evidence="2">Daus_M_001</strain>
        <tissue evidence="2">Leg muscle</tissue>
    </source>
</reference>
<gene>
    <name evidence="2" type="ORF">PR048_007616</name>
</gene>
<feature type="region of interest" description="Disordered" evidence="1">
    <location>
        <begin position="235"/>
        <end position="270"/>
    </location>
</feature>
<keyword evidence="3" id="KW-1185">Reference proteome</keyword>
<proteinExistence type="predicted"/>
<protein>
    <submittedName>
        <fullName evidence="2">Uncharacterized protein</fullName>
    </submittedName>
</protein>
<evidence type="ECO:0000256" key="1">
    <source>
        <dbReference type="SAM" id="MobiDB-lite"/>
    </source>
</evidence>
<organism evidence="2 3">
    <name type="scientific">Dryococelus australis</name>
    <dbReference type="NCBI Taxonomy" id="614101"/>
    <lineage>
        <taxon>Eukaryota</taxon>
        <taxon>Metazoa</taxon>
        <taxon>Ecdysozoa</taxon>
        <taxon>Arthropoda</taxon>
        <taxon>Hexapoda</taxon>
        <taxon>Insecta</taxon>
        <taxon>Pterygota</taxon>
        <taxon>Neoptera</taxon>
        <taxon>Polyneoptera</taxon>
        <taxon>Phasmatodea</taxon>
        <taxon>Verophasmatodea</taxon>
        <taxon>Anareolatae</taxon>
        <taxon>Phasmatidae</taxon>
        <taxon>Eurycanthinae</taxon>
        <taxon>Dryococelus</taxon>
    </lineage>
</organism>
<evidence type="ECO:0000313" key="3">
    <source>
        <dbReference type="Proteomes" id="UP001159363"/>
    </source>
</evidence>
<dbReference type="Proteomes" id="UP001159363">
    <property type="component" value="Chromosome 3"/>
</dbReference>
<comment type="caution">
    <text evidence="2">The sequence shown here is derived from an EMBL/GenBank/DDBJ whole genome shotgun (WGS) entry which is preliminary data.</text>
</comment>
<feature type="region of interest" description="Disordered" evidence="1">
    <location>
        <begin position="328"/>
        <end position="351"/>
    </location>
</feature>
<sequence>MRSLDQSLAVSSLASHQGEPGSIPGPAPDFRKWESCRKMSLVGGSYRGSPPPLLVPFRRRFIFTSITDIGSQDLVVKSRPYLFTHFLSVFIRYKRREQWTPDDRLALRGDGALDARGSVDLMAPALLGLEREENISCRREPPGFQKSPVYSERPIPAVRSSLASVTACVTGSDKNAPLRVRHGCLDVVNALMQGTGSLRHLTNVLVLIVVASLGVRGMFQIWAANAIKARRASEWGVDESRDPLKRRARRTKSGEVNDRPAGGKSATASIGAVKGATGRLDCWTGRRGEGKARGHPLVTPVARTQDFCSFRPQQTPSMPTVCIQKCARRSKKGRRSDSANRSPHCSSLPPVSTAGACPLRRISKLGDRLESRRISPAPARVRAIRRSALFHSFIKARPPSTCVASHSVA</sequence>
<name>A0ABQ9HVM0_9NEOP</name>